<dbReference type="AlphaFoldDB" id="A0A3B0UGG5"/>
<feature type="transmembrane region" description="Helical" evidence="6">
    <location>
        <begin position="95"/>
        <end position="117"/>
    </location>
</feature>
<keyword evidence="3 6" id="KW-0812">Transmembrane</keyword>
<evidence type="ECO:0000256" key="4">
    <source>
        <dbReference type="ARBA" id="ARBA00022989"/>
    </source>
</evidence>
<evidence type="ECO:0000256" key="5">
    <source>
        <dbReference type="ARBA" id="ARBA00023136"/>
    </source>
</evidence>
<feature type="transmembrane region" description="Helical" evidence="6">
    <location>
        <begin position="153"/>
        <end position="175"/>
    </location>
</feature>
<evidence type="ECO:0000256" key="3">
    <source>
        <dbReference type="ARBA" id="ARBA00022692"/>
    </source>
</evidence>
<dbReference type="GO" id="GO:0005886">
    <property type="term" value="C:plasma membrane"/>
    <property type="evidence" value="ECO:0007669"/>
    <property type="project" value="UniProtKB-SubCell"/>
</dbReference>
<sequence length="436" mass="47728">MLNSAILWNYFHRFLGVMAGRVVGALAIFGVNILIARNLGAEALGTYAIFVALVAIFALCLSIGFNSTASVFAAEYKTTGKKSLFKGYIQTSLKYIFFSSAFLLIALLATWILAPQMLADKKLIFAFLVIITALGAAILNLNSAISVGLGRQVTGLLPETLIRPLLIGIALFLIINRLSDIYWVMALSAAATWLALIMAYFSVARRINSYKPISPQYDLNRWKKASRPWLATSLLWDYMIDLVLIMTSLMAGAVEIAILHVSFRYRVLAGFGMRTIYLLLMPEISKSSIDGNKQKLHQKIAQANWASLIYSLATILLFAVFGNWLLALFSAEFTSGLPVMIIILLTMLIRAIFGPAALVLAVNNLHLATATISLLGLVVTMAIILVFFAQFSLLAVAIAYSASNLMVSVLLWIHAKNKTGIDCSIFASRPIAKRIA</sequence>
<dbReference type="EMBL" id="UOEQ01000184">
    <property type="protein sequence ID" value="VAW18706.1"/>
    <property type="molecule type" value="Genomic_DNA"/>
</dbReference>
<proteinExistence type="predicted"/>
<feature type="transmembrane region" description="Helical" evidence="6">
    <location>
        <begin position="305"/>
        <end position="327"/>
    </location>
</feature>
<reference evidence="7" key="1">
    <citation type="submission" date="2018-06" db="EMBL/GenBank/DDBJ databases">
        <authorList>
            <person name="Zhirakovskaya E."/>
        </authorList>
    </citation>
    <scope>NUCLEOTIDE SEQUENCE</scope>
</reference>
<evidence type="ECO:0000256" key="6">
    <source>
        <dbReference type="SAM" id="Phobius"/>
    </source>
</evidence>
<evidence type="ECO:0000256" key="2">
    <source>
        <dbReference type="ARBA" id="ARBA00022475"/>
    </source>
</evidence>
<feature type="transmembrane region" description="Helical" evidence="6">
    <location>
        <begin position="181"/>
        <end position="201"/>
    </location>
</feature>
<keyword evidence="5 6" id="KW-0472">Membrane</keyword>
<evidence type="ECO:0000313" key="7">
    <source>
        <dbReference type="EMBL" id="VAW18706.1"/>
    </source>
</evidence>
<organism evidence="7">
    <name type="scientific">hydrothermal vent metagenome</name>
    <dbReference type="NCBI Taxonomy" id="652676"/>
    <lineage>
        <taxon>unclassified sequences</taxon>
        <taxon>metagenomes</taxon>
        <taxon>ecological metagenomes</taxon>
    </lineage>
</organism>
<gene>
    <name evidence="7" type="ORF">MNBD_ALPHA11-1798</name>
</gene>
<dbReference type="PANTHER" id="PTHR30250">
    <property type="entry name" value="PST FAMILY PREDICTED COLANIC ACID TRANSPORTER"/>
    <property type="match status" value="1"/>
</dbReference>
<keyword evidence="4 6" id="KW-1133">Transmembrane helix</keyword>
<evidence type="ECO:0008006" key="8">
    <source>
        <dbReference type="Google" id="ProtNLM"/>
    </source>
</evidence>
<accession>A0A3B0UGG5</accession>
<comment type="subcellular location">
    <subcellularLocation>
        <location evidence="1">Cell membrane</location>
        <topology evidence="1">Multi-pass membrane protein</topology>
    </subcellularLocation>
</comment>
<feature type="transmembrane region" description="Helical" evidence="6">
    <location>
        <begin position="12"/>
        <end position="35"/>
    </location>
</feature>
<feature type="transmembrane region" description="Helical" evidence="6">
    <location>
        <begin position="367"/>
        <end position="388"/>
    </location>
</feature>
<feature type="transmembrane region" description="Helical" evidence="6">
    <location>
        <begin position="339"/>
        <end position="360"/>
    </location>
</feature>
<feature type="transmembrane region" description="Helical" evidence="6">
    <location>
        <begin position="47"/>
        <end position="74"/>
    </location>
</feature>
<feature type="transmembrane region" description="Helical" evidence="6">
    <location>
        <begin position="123"/>
        <end position="141"/>
    </location>
</feature>
<feature type="transmembrane region" description="Helical" evidence="6">
    <location>
        <begin position="394"/>
        <end position="413"/>
    </location>
</feature>
<name>A0A3B0UGG5_9ZZZZ</name>
<protein>
    <recommendedName>
        <fullName evidence="8">Polysaccharide biosynthesis protein C-terminal domain-containing protein</fullName>
    </recommendedName>
</protein>
<keyword evidence="2" id="KW-1003">Cell membrane</keyword>
<feature type="transmembrane region" description="Helical" evidence="6">
    <location>
        <begin position="234"/>
        <end position="259"/>
    </location>
</feature>
<evidence type="ECO:0000256" key="1">
    <source>
        <dbReference type="ARBA" id="ARBA00004651"/>
    </source>
</evidence>
<dbReference type="PANTHER" id="PTHR30250:SF11">
    <property type="entry name" value="O-ANTIGEN TRANSPORTER-RELATED"/>
    <property type="match status" value="1"/>
</dbReference>
<dbReference type="InterPro" id="IPR050833">
    <property type="entry name" value="Poly_Biosynth_Transport"/>
</dbReference>